<accession>A0A0F8Z954</accession>
<dbReference type="InterPro" id="IPR002586">
    <property type="entry name" value="CobQ/CobB/MinD/ParA_Nub-bd_dom"/>
</dbReference>
<dbReference type="Pfam" id="PF01656">
    <property type="entry name" value="CbiA"/>
    <property type="match status" value="1"/>
</dbReference>
<organism evidence="2">
    <name type="scientific">marine sediment metagenome</name>
    <dbReference type="NCBI Taxonomy" id="412755"/>
    <lineage>
        <taxon>unclassified sequences</taxon>
        <taxon>metagenomes</taxon>
        <taxon>ecological metagenomes</taxon>
    </lineage>
</organism>
<dbReference type="EMBL" id="LAZR01052644">
    <property type="protein sequence ID" value="KKK82500.1"/>
    <property type="molecule type" value="Genomic_DNA"/>
</dbReference>
<proteinExistence type="predicted"/>
<feature type="non-terminal residue" evidence="2">
    <location>
        <position position="30"/>
    </location>
</feature>
<feature type="domain" description="CobQ/CobB/MinD/ParA nucleotide binding" evidence="1">
    <location>
        <begin position="3"/>
        <end position="30"/>
    </location>
</feature>
<sequence length="30" mass="2922">MKVAVSGKGGVGKTTLSSMMAGVLAAQGKR</sequence>
<comment type="caution">
    <text evidence="2">The sequence shown here is derived from an EMBL/GenBank/DDBJ whole genome shotgun (WGS) entry which is preliminary data.</text>
</comment>
<protein>
    <recommendedName>
        <fullName evidence="1">CobQ/CobB/MinD/ParA nucleotide binding domain-containing protein</fullName>
    </recommendedName>
</protein>
<evidence type="ECO:0000259" key="1">
    <source>
        <dbReference type="Pfam" id="PF01656"/>
    </source>
</evidence>
<dbReference type="AlphaFoldDB" id="A0A0F8Z954"/>
<dbReference type="Gene3D" id="3.40.50.300">
    <property type="entry name" value="P-loop containing nucleotide triphosphate hydrolases"/>
    <property type="match status" value="1"/>
</dbReference>
<dbReference type="InterPro" id="IPR027417">
    <property type="entry name" value="P-loop_NTPase"/>
</dbReference>
<reference evidence="2" key="1">
    <citation type="journal article" date="2015" name="Nature">
        <title>Complex archaea that bridge the gap between prokaryotes and eukaryotes.</title>
        <authorList>
            <person name="Spang A."/>
            <person name="Saw J.H."/>
            <person name="Jorgensen S.L."/>
            <person name="Zaremba-Niedzwiedzka K."/>
            <person name="Martijn J."/>
            <person name="Lind A.E."/>
            <person name="van Eijk R."/>
            <person name="Schleper C."/>
            <person name="Guy L."/>
            <person name="Ettema T.J."/>
        </authorList>
    </citation>
    <scope>NUCLEOTIDE SEQUENCE</scope>
</reference>
<name>A0A0F8Z954_9ZZZZ</name>
<dbReference type="SUPFAM" id="SSF52540">
    <property type="entry name" value="P-loop containing nucleoside triphosphate hydrolases"/>
    <property type="match status" value="1"/>
</dbReference>
<gene>
    <name evidence="2" type="ORF">LCGC14_2802750</name>
</gene>
<evidence type="ECO:0000313" key="2">
    <source>
        <dbReference type="EMBL" id="KKK82500.1"/>
    </source>
</evidence>